<dbReference type="Proteomes" id="UP000756132">
    <property type="component" value="Chromosome 4"/>
</dbReference>
<feature type="region of interest" description="Disordered" evidence="1">
    <location>
        <begin position="40"/>
        <end position="92"/>
    </location>
</feature>
<name>A0A9Q8LG51_PASFU</name>
<dbReference type="KEGG" id="ffu:CLAFUR5_04162"/>
<dbReference type="RefSeq" id="XP_047761185.1">
    <property type="nucleotide sequence ID" value="XM_047903310.1"/>
</dbReference>
<dbReference type="EMBL" id="CP090166">
    <property type="protein sequence ID" value="UJO16819.1"/>
    <property type="molecule type" value="Genomic_DNA"/>
</dbReference>
<reference evidence="2" key="2">
    <citation type="journal article" date="2022" name="Microb. Genom.">
        <title>A chromosome-scale genome assembly of the tomato pathogen Cladosporium fulvum reveals a compartmentalized genome architecture and the presence of a dispensable chromosome.</title>
        <authorList>
            <person name="Zaccaron A.Z."/>
            <person name="Chen L.H."/>
            <person name="Samaras A."/>
            <person name="Stergiopoulos I."/>
        </authorList>
    </citation>
    <scope>NUCLEOTIDE SEQUENCE</scope>
    <source>
        <strain evidence="2">Race5_Kim</strain>
    </source>
</reference>
<dbReference type="GeneID" id="71984040"/>
<gene>
    <name evidence="2" type="ORF">CLAFUR5_04162</name>
</gene>
<sequence>MGYPRLELERPLKGLGQEMGRSEYHNIMVDMLPKVSRDEHIPASGQDIPIRGDDDTSSWPRTTMMDNGAARDGAVSSGYPTDIMPSPRRLPW</sequence>
<evidence type="ECO:0000313" key="3">
    <source>
        <dbReference type="Proteomes" id="UP000756132"/>
    </source>
</evidence>
<accession>A0A9Q8LG51</accession>
<evidence type="ECO:0000313" key="2">
    <source>
        <dbReference type="EMBL" id="UJO16819.1"/>
    </source>
</evidence>
<evidence type="ECO:0000256" key="1">
    <source>
        <dbReference type="SAM" id="MobiDB-lite"/>
    </source>
</evidence>
<keyword evidence="3" id="KW-1185">Reference proteome</keyword>
<organism evidence="2 3">
    <name type="scientific">Passalora fulva</name>
    <name type="common">Tomato leaf mold</name>
    <name type="synonym">Cladosporium fulvum</name>
    <dbReference type="NCBI Taxonomy" id="5499"/>
    <lineage>
        <taxon>Eukaryota</taxon>
        <taxon>Fungi</taxon>
        <taxon>Dikarya</taxon>
        <taxon>Ascomycota</taxon>
        <taxon>Pezizomycotina</taxon>
        <taxon>Dothideomycetes</taxon>
        <taxon>Dothideomycetidae</taxon>
        <taxon>Mycosphaerellales</taxon>
        <taxon>Mycosphaerellaceae</taxon>
        <taxon>Fulvia</taxon>
    </lineage>
</organism>
<proteinExistence type="predicted"/>
<dbReference type="AlphaFoldDB" id="A0A9Q8LG51"/>
<reference evidence="2" key="1">
    <citation type="submission" date="2021-12" db="EMBL/GenBank/DDBJ databases">
        <authorList>
            <person name="Zaccaron A."/>
            <person name="Stergiopoulos I."/>
        </authorList>
    </citation>
    <scope>NUCLEOTIDE SEQUENCE</scope>
    <source>
        <strain evidence="2">Race5_Kim</strain>
    </source>
</reference>
<protein>
    <submittedName>
        <fullName evidence="2">Uncharacterized protein</fullName>
    </submittedName>
</protein>